<comment type="caution">
    <text evidence="1">The sequence shown here is derived from an EMBL/GenBank/DDBJ whole genome shotgun (WGS) entry which is preliminary data.</text>
</comment>
<sequence>MRSATTRLYLYFLNSFEIQSRILIQNVLSHDFTHLPCDHESHSSFEGNLIPKYKARRSVRPNCGTTYLNLYFLKYFEIQSRFSIQNVFRHDLKHLPCGLVSHSSYKSSRLPEYNAKRSTFDAITRPIGALNPLPNATRSNLFDSIVQQHVGLSCATTHLNMYFLKSFENQS</sequence>
<evidence type="ECO:0000313" key="1">
    <source>
        <dbReference type="EMBL" id="KAF7812558.1"/>
    </source>
</evidence>
<gene>
    <name evidence="1" type="ORF">G2W53_033534</name>
</gene>
<reference evidence="1" key="1">
    <citation type="submission" date="2020-09" db="EMBL/GenBank/DDBJ databases">
        <title>Genome-Enabled Discovery of Anthraquinone Biosynthesis in Senna tora.</title>
        <authorList>
            <person name="Kang S.-H."/>
            <person name="Pandey R.P."/>
            <person name="Lee C.-M."/>
            <person name="Sim J.-S."/>
            <person name="Jeong J.-T."/>
            <person name="Choi B.-S."/>
            <person name="Jung M."/>
            <person name="Ginzburg D."/>
            <person name="Zhao K."/>
            <person name="Won S.Y."/>
            <person name="Oh T.-J."/>
            <person name="Yu Y."/>
            <person name="Kim N.-H."/>
            <person name="Lee O.R."/>
            <person name="Lee T.-H."/>
            <person name="Bashyal P."/>
            <person name="Kim T.-S."/>
            <person name="Lee W.-H."/>
            <person name="Kawkins C."/>
            <person name="Kim C.-K."/>
            <person name="Kim J.S."/>
            <person name="Ahn B.O."/>
            <person name="Rhee S.Y."/>
            <person name="Sohng J.K."/>
        </authorList>
    </citation>
    <scope>NUCLEOTIDE SEQUENCE</scope>
    <source>
        <tissue evidence="1">Leaf</tissue>
    </source>
</reference>
<evidence type="ECO:0000313" key="2">
    <source>
        <dbReference type="Proteomes" id="UP000634136"/>
    </source>
</evidence>
<dbReference type="Proteomes" id="UP000634136">
    <property type="component" value="Unassembled WGS sequence"/>
</dbReference>
<name>A0A834SXP5_9FABA</name>
<organism evidence="1 2">
    <name type="scientific">Senna tora</name>
    <dbReference type="NCBI Taxonomy" id="362788"/>
    <lineage>
        <taxon>Eukaryota</taxon>
        <taxon>Viridiplantae</taxon>
        <taxon>Streptophyta</taxon>
        <taxon>Embryophyta</taxon>
        <taxon>Tracheophyta</taxon>
        <taxon>Spermatophyta</taxon>
        <taxon>Magnoliopsida</taxon>
        <taxon>eudicotyledons</taxon>
        <taxon>Gunneridae</taxon>
        <taxon>Pentapetalae</taxon>
        <taxon>rosids</taxon>
        <taxon>fabids</taxon>
        <taxon>Fabales</taxon>
        <taxon>Fabaceae</taxon>
        <taxon>Caesalpinioideae</taxon>
        <taxon>Cassia clade</taxon>
        <taxon>Senna</taxon>
    </lineage>
</organism>
<protein>
    <submittedName>
        <fullName evidence="1">Uncharacterized protein</fullName>
    </submittedName>
</protein>
<proteinExistence type="predicted"/>
<dbReference type="EMBL" id="JAAIUW010000010">
    <property type="protein sequence ID" value="KAF7812558.1"/>
    <property type="molecule type" value="Genomic_DNA"/>
</dbReference>
<keyword evidence="2" id="KW-1185">Reference proteome</keyword>
<accession>A0A834SXP5</accession>
<dbReference type="AlphaFoldDB" id="A0A834SXP5"/>